<proteinExistence type="predicted"/>
<dbReference type="EMBL" id="JAJJMO010000001">
    <property type="protein sequence ID" value="MCC9074408.1"/>
    <property type="molecule type" value="Genomic_DNA"/>
</dbReference>
<evidence type="ECO:0000313" key="2">
    <source>
        <dbReference type="Proteomes" id="UP001430919"/>
    </source>
</evidence>
<comment type="caution">
    <text evidence="1">The sequence shown here is derived from an EMBL/GenBank/DDBJ whole genome shotgun (WGS) entry which is preliminary data.</text>
</comment>
<evidence type="ECO:0000313" key="1">
    <source>
        <dbReference type="EMBL" id="MCC9074408.1"/>
    </source>
</evidence>
<gene>
    <name evidence="1" type="ORF">LNQ49_22705</name>
</gene>
<dbReference type="RefSeq" id="WP_229991219.1">
    <property type="nucleotide sequence ID" value="NZ_JAJJMO010000001.1"/>
</dbReference>
<sequence>MDRIELGNDVNVWLEEYLKTVEEKLASLSRVELISEMKNLESAYTDQQLEKFPDKVMISSLKANCKHASVIGAYIILDQLQNNASDAVILNSVSGLIQTISKAKVDEKTREMNAEFAEKLREYEEE</sequence>
<protein>
    <submittedName>
        <fullName evidence="1">Uncharacterized protein</fullName>
    </submittedName>
</protein>
<accession>A0ABS8N052</accession>
<dbReference type="Proteomes" id="UP001430919">
    <property type="component" value="Unassembled WGS sequence"/>
</dbReference>
<keyword evidence="2" id="KW-1185">Reference proteome</keyword>
<name>A0ABS8N052_9FLAO</name>
<reference evidence="1" key="1">
    <citation type="submission" date="2021-11" db="EMBL/GenBank/DDBJ databases">
        <title>Description of novel Flavobacterium species.</title>
        <authorList>
            <person name="Saticioglu I.B."/>
            <person name="Ay H."/>
            <person name="Altun S."/>
            <person name="Duman M."/>
        </authorList>
    </citation>
    <scope>NUCLEOTIDE SEQUENCE</scope>
    <source>
        <strain evidence="1">F-65</strain>
    </source>
</reference>
<organism evidence="1 2">
    <name type="scientific">Flavobacterium pisciphilum</name>
    <dbReference type="NCBI Taxonomy" id="2893755"/>
    <lineage>
        <taxon>Bacteria</taxon>
        <taxon>Pseudomonadati</taxon>
        <taxon>Bacteroidota</taxon>
        <taxon>Flavobacteriia</taxon>
        <taxon>Flavobacteriales</taxon>
        <taxon>Flavobacteriaceae</taxon>
        <taxon>Flavobacterium</taxon>
    </lineage>
</organism>